<dbReference type="InterPro" id="IPR007627">
    <property type="entry name" value="RNA_pol_sigma70_r2"/>
</dbReference>
<dbReference type="Pfam" id="PF04542">
    <property type="entry name" value="Sigma70_r2"/>
    <property type="match status" value="1"/>
</dbReference>
<evidence type="ECO:0000256" key="1">
    <source>
        <dbReference type="ARBA" id="ARBA00010641"/>
    </source>
</evidence>
<evidence type="ECO:0000256" key="5">
    <source>
        <dbReference type="ARBA" id="ARBA00023163"/>
    </source>
</evidence>
<keyword evidence="10" id="KW-1185">Reference proteome</keyword>
<evidence type="ECO:0000256" key="4">
    <source>
        <dbReference type="ARBA" id="ARBA00023125"/>
    </source>
</evidence>
<keyword evidence="3" id="KW-0731">Sigma factor</keyword>
<dbReference type="PANTHER" id="PTHR43133">
    <property type="entry name" value="RNA POLYMERASE ECF-TYPE SIGMA FACTO"/>
    <property type="match status" value="1"/>
</dbReference>
<dbReference type="SUPFAM" id="SSF88659">
    <property type="entry name" value="Sigma3 and sigma4 domains of RNA polymerase sigma factors"/>
    <property type="match status" value="1"/>
</dbReference>
<sequence length="212" mass="23625">MPDRKADLQAQSLPDLDESELIAQAQDGHVDAFNVLVLRYQDRIYSIAYRIMGDGASAADMTQDAFISAYRKLDTYRGGSFVGWLGRIVTNACYDEIRRRKRRPATAFDDLPGGDADDGPPLPADTPTPEEVALQSDLSHAIQDCIQSLNEDQRVVMVMCDVQGQSYQEIAETLSINLGTVKSRLSRARFSVRNCLQAVQELLPPEFRLVDE</sequence>
<dbReference type="AlphaFoldDB" id="A0A7S8EA50"/>
<dbReference type="Gene3D" id="1.10.1740.10">
    <property type="match status" value="1"/>
</dbReference>
<dbReference type="InterPro" id="IPR013325">
    <property type="entry name" value="RNA_pol_sigma_r2"/>
</dbReference>
<name>A0A7S8EA50_9CHLR</name>
<evidence type="ECO:0000259" key="8">
    <source>
        <dbReference type="Pfam" id="PF08281"/>
    </source>
</evidence>
<dbReference type="Pfam" id="PF08281">
    <property type="entry name" value="Sigma70_r4_2"/>
    <property type="match status" value="1"/>
</dbReference>
<dbReference type="SUPFAM" id="SSF88946">
    <property type="entry name" value="Sigma2 domain of RNA polymerase sigma factors"/>
    <property type="match status" value="1"/>
</dbReference>
<evidence type="ECO:0000256" key="3">
    <source>
        <dbReference type="ARBA" id="ARBA00023082"/>
    </source>
</evidence>
<feature type="domain" description="RNA polymerase sigma-70 region 2" evidence="7">
    <location>
        <begin position="36"/>
        <end position="103"/>
    </location>
</feature>
<dbReference type="Gene3D" id="1.10.10.10">
    <property type="entry name" value="Winged helix-like DNA-binding domain superfamily/Winged helix DNA-binding domain"/>
    <property type="match status" value="1"/>
</dbReference>
<dbReference type="RefSeq" id="WP_195171290.1">
    <property type="nucleotide sequence ID" value="NZ_CP062983.1"/>
</dbReference>
<protein>
    <submittedName>
        <fullName evidence="9">Sigma-70 family RNA polymerase sigma factor</fullName>
    </submittedName>
</protein>
<dbReference type="InterPro" id="IPR039425">
    <property type="entry name" value="RNA_pol_sigma-70-like"/>
</dbReference>
<dbReference type="Proteomes" id="UP000594468">
    <property type="component" value="Chromosome"/>
</dbReference>
<dbReference type="InterPro" id="IPR013249">
    <property type="entry name" value="RNA_pol_sigma70_r4_t2"/>
</dbReference>
<dbReference type="GO" id="GO:0006352">
    <property type="term" value="P:DNA-templated transcription initiation"/>
    <property type="evidence" value="ECO:0007669"/>
    <property type="project" value="InterPro"/>
</dbReference>
<feature type="region of interest" description="Disordered" evidence="6">
    <location>
        <begin position="105"/>
        <end position="129"/>
    </location>
</feature>
<evidence type="ECO:0000256" key="6">
    <source>
        <dbReference type="SAM" id="MobiDB-lite"/>
    </source>
</evidence>
<dbReference type="InterPro" id="IPR014284">
    <property type="entry name" value="RNA_pol_sigma-70_dom"/>
</dbReference>
<evidence type="ECO:0000313" key="10">
    <source>
        <dbReference type="Proteomes" id="UP000594468"/>
    </source>
</evidence>
<organism evidence="9 10">
    <name type="scientific">Phototrophicus methaneseepsis</name>
    <dbReference type="NCBI Taxonomy" id="2710758"/>
    <lineage>
        <taxon>Bacteria</taxon>
        <taxon>Bacillati</taxon>
        <taxon>Chloroflexota</taxon>
        <taxon>Candidatus Thermofontia</taxon>
        <taxon>Phototrophicales</taxon>
        <taxon>Phototrophicaceae</taxon>
        <taxon>Phototrophicus</taxon>
    </lineage>
</organism>
<gene>
    <name evidence="9" type="ORF">G4Y79_02270</name>
</gene>
<dbReference type="CDD" id="cd06171">
    <property type="entry name" value="Sigma70_r4"/>
    <property type="match status" value="1"/>
</dbReference>
<accession>A0A7S8EA50</accession>
<dbReference type="NCBIfam" id="TIGR02937">
    <property type="entry name" value="sigma70-ECF"/>
    <property type="match status" value="1"/>
</dbReference>
<feature type="domain" description="RNA polymerase sigma factor 70 region 4 type 2" evidence="8">
    <location>
        <begin position="140"/>
        <end position="189"/>
    </location>
</feature>
<dbReference type="InterPro" id="IPR013324">
    <property type="entry name" value="RNA_pol_sigma_r3/r4-like"/>
</dbReference>
<dbReference type="GO" id="GO:0016987">
    <property type="term" value="F:sigma factor activity"/>
    <property type="evidence" value="ECO:0007669"/>
    <property type="project" value="UniProtKB-KW"/>
</dbReference>
<keyword evidence="5" id="KW-0804">Transcription</keyword>
<dbReference type="EMBL" id="CP062983">
    <property type="protein sequence ID" value="QPC83223.1"/>
    <property type="molecule type" value="Genomic_DNA"/>
</dbReference>
<evidence type="ECO:0000313" key="9">
    <source>
        <dbReference type="EMBL" id="QPC83223.1"/>
    </source>
</evidence>
<evidence type="ECO:0000259" key="7">
    <source>
        <dbReference type="Pfam" id="PF04542"/>
    </source>
</evidence>
<reference evidence="9 10" key="1">
    <citation type="submission" date="2020-02" db="EMBL/GenBank/DDBJ databases">
        <authorList>
            <person name="Zheng R.K."/>
            <person name="Sun C.M."/>
        </authorList>
    </citation>
    <scope>NUCLEOTIDE SEQUENCE [LARGE SCALE GENOMIC DNA]</scope>
    <source>
        <strain evidence="10">rifampicinis</strain>
    </source>
</reference>
<dbReference type="PANTHER" id="PTHR43133:SF8">
    <property type="entry name" value="RNA POLYMERASE SIGMA FACTOR HI_1459-RELATED"/>
    <property type="match status" value="1"/>
</dbReference>
<comment type="similarity">
    <text evidence="1">Belongs to the sigma-70 factor family. ECF subfamily.</text>
</comment>
<proteinExistence type="inferred from homology"/>
<dbReference type="GO" id="GO:0003677">
    <property type="term" value="F:DNA binding"/>
    <property type="evidence" value="ECO:0007669"/>
    <property type="project" value="UniProtKB-KW"/>
</dbReference>
<dbReference type="KEGG" id="pmet:G4Y79_02270"/>
<keyword evidence="2" id="KW-0805">Transcription regulation</keyword>
<dbReference type="InterPro" id="IPR036388">
    <property type="entry name" value="WH-like_DNA-bd_sf"/>
</dbReference>
<keyword evidence="4" id="KW-0238">DNA-binding</keyword>
<evidence type="ECO:0000256" key="2">
    <source>
        <dbReference type="ARBA" id="ARBA00023015"/>
    </source>
</evidence>